<feature type="region of interest" description="Disordered" evidence="11">
    <location>
        <begin position="605"/>
        <end position="639"/>
    </location>
</feature>
<evidence type="ECO:0000256" key="3">
    <source>
        <dbReference type="ARBA" id="ARBA00022490"/>
    </source>
</evidence>
<name>A0A667IAY2_LYNCA</name>
<feature type="compositionally biased region" description="Polar residues" evidence="11">
    <location>
        <begin position="779"/>
        <end position="801"/>
    </location>
</feature>
<keyword evidence="8" id="KW-0966">Cell projection</keyword>
<evidence type="ECO:0000313" key="13">
    <source>
        <dbReference type="Proteomes" id="UP000472241"/>
    </source>
</evidence>
<feature type="compositionally biased region" description="Basic and acidic residues" evidence="11">
    <location>
        <begin position="754"/>
        <end position="765"/>
    </location>
</feature>
<evidence type="ECO:0000256" key="7">
    <source>
        <dbReference type="ARBA" id="ARBA00023212"/>
    </source>
</evidence>
<feature type="region of interest" description="Disordered" evidence="11">
    <location>
        <begin position="1"/>
        <end position="62"/>
    </location>
</feature>
<evidence type="ECO:0000256" key="8">
    <source>
        <dbReference type="ARBA" id="ARBA00023273"/>
    </source>
</evidence>
<dbReference type="GO" id="GO:0005930">
    <property type="term" value="C:axoneme"/>
    <property type="evidence" value="ECO:0007669"/>
    <property type="project" value="UniProtKB-SubCell"/>
</dbReference>
<organism evidence="12 13">
    <name type="scientific">Lynx canadensis</name>
    <name type="common">Canada lynx</name>
    <name type="synonym">Felis canadensis</name>
    <dbReference type="NCBI Taxonomy" id="61383"/>
    <lineage>
        <taxon>Eukaryota</taxon>
        <taxon>Metazoa</taxon>
        <taxon>Chordata</taxon>
        <taxon>Craniata</taxon>
        <taxon>Vertebrata</taxon>
        <taxon>Euteleostomi</taxon>
        <taxon>Mammalia</taxon>
        <taxon>Eutheria</taxon>
        <taxon>Laurasiatheria</taxon>
        <taxon>Carnivora</taxon>
        <taxon>Feliformia</taxon>
        <taxon>Felidae</taxon>
        <taxon>Felinae</taxon>
        <taxon>Lynx</taxon>
    </lineage>
</organism>
<comment type="subcellular location">
    <subcellularLocation>
        <location evidence="1">Cell projection</location>
        <location evidence="1">Cilium</location>
        <location evidence="1">Flagellum</location>
    </subcellularLocation>
    <subcellularLocation>
        <location evidence="2">Cytoplasm</location>
        <location evidence="2">Cytoskeleton</location>
        <location evidence="2">Cilium axoneme</location>
    </subcellularLocation>
</comment>
<comment type="function">
    <text evidence="9">May function as part of the axonemal radial spoke complex 3 (RS3). Radial spoke complexes are important for ciliary motility.</text>
</comment>
<dbReference type="Ensembl" id="ENSLCNT00005032589.1">
    <property type="protein sequence ID" value="ENSLCNP00005029186.1"/>
    <property type="gene ID" value="ENSLCNG00005018948.1"/>
</dbReference>
<keyword evidence="7" id="KW-0206">Cytoskeleton</keyword>
<dbReference type="AlphaFoldDB" id="A0A667IAY2"/>
<evidence type="ECO:0000256" key="2">
    <source>
        <dbReference type="ARBA" id="ARBA00004430"/>
    </source>
</evidence>
<dbReference type="InterPro" id="IPR003409">
    <property type="entry name" value="MORN"/>
</dbReference>
<dbReference type="Proteomes" id="UP000472241">
    <property type="component" value="Unplaced"/>
</dbReference>
<dbReference type="Gene3D" id="2.20.110.10">
    <property type="entry name" value="Histone H3 K4-specific methyltransferase SET7/9 N-terminal domain"/>
    <property type="match status" value="3"/>
</dbReference>
<reference evidence="12" key="1">
    <citation type="submission" date="2025-08" db="UniProtKB">
        <authorList>
            <consortium name="Ensembl"/>
        </authorList>
    </citation>
    <scope>IDENTIFICATION</scope>
</reference>
<feature type="region of interest" description="Disordered" evidence="11">
    <location>
        <begin position="754"/>
        <end position="808"/>
    </location>
</feature>
<keyword evidence="5" id="KW-0282">Flagellum</keyword>
<dbReference type="PANTHER" id="PTHR46613">
    <property type="entry name" value="RADIAL SPOKE HEAD 10 HOMOLOG B-RELATED"/>
    <property type="match status" value="1"/>
</dbReference>
<dbReference type="SUPFAM" id="SSF82185">
    <property type="entry name" value="Histone H3 K4-specific methyltransferase SET7/9 N-terminal domain"/>
    <property type="match status" value="2"/>
</dbReference>
<feature type="compositionally biased region" description="Polar residues" evidence="11">
    <location>
        <begin position="17"/>
        <end position="34"/>
    </location>
</feature>
<feature type="compositionally biased region" description="Basic and acidic residues" evidence="11">
    <location>
        <begin position="1"/>
        <end position="16"/>
    </location>
</feature>
<evidence type="ECO:0000256" key="4">
    <source>
        <dbReference type="ARBA" id="ARBA00022737"/>
    </source>
</evidence>
<dbReference type="GO" id="GO:0031514">
    <property type="term" value="C:motile cilium"/>
    <property type="evidence" value="ECO:0007669"/>
    <property type="project" value="UniProtKB-SubCell"/>
</dbReference>
<evidence type="ECO:0000256" key="10">
    <source>
        <dbReference type="ARBA" id="ARBA00046952"/>
    </source>
</evidence>
<feature type="compositionally biased region" description="Polar residues" evidence="11">
    <location>
        <begin position="610"/>
        <end position="625"/>
    </location>
</feature>
<gene>
    <name evidence="12" type="primary">LOC115503749</name>
</gene>
<dbReference type="SMART" id="SM00698">
    <property type="entry name" value="MORN"/>
    <property type="match status" value="7"/>
</dbReference>
<proteinExistence type="predicted"/>
<evidence type="ECO:0000313" key="12">
    <source>
        <dbReference type="Ensembl" id="ENSLCNP00005029186.1"/>
    </source>
</evidence>
<keyword evidence="3" id="KW-0963">Cytoplasm</keyword>
<evidence type="ECO:0000256" key="11">
    <source>
        <dbReference type="SAM" id="MobiDB-lite"/>
    </source>
</evidence>
<comment type="subunit">
    <text evidence="10">Interacts with RSPH6A. Does not appear to be part of the axonemal radial spoke complexes 1 or 2.</text>
</comment>
<sequence>MVKEKKRADKRADKFSRSPSTDNPDFSTPDSNAARQELSPRAAPPLETHLSESGLRKESNDDAQLNEDATQYEEPILTKLIVESYEGEKVHGLYEGEGFAVFQGGCTYHGMFSEGLMHGQGTYVWADGLKYEGEFVKNMPMKHGVYTWPDGSTYEGEVIHGVRHGFGMFVCGTHPVSYIGQWCHGKRHGKGSIYYNQEGTSWYEGDWVYNIKNGWGIRCYKSGNIYEGQWEDNVRHGEGRMRWLTTNDEYTGQWEKGVQGRLTFKNGRVYDGPFSNDHIVEFPNLEVEFLSHLDGSSESSFRSWCQGSSIGAEIIRKLDGSESNSVLGSSIELNLSFLLNMYPKEHQAEEKKQVEYAVLRNITELRRIYSFYSSLGCDRSLDNTFLMTKLHFWRFLKDCKFHHHNITLADMDRVLSANNDIPVEEIHSPFTTILLRTFLNYLLQLAYHIHHKEFQNRSPSLFLCFTKLMTENIHPNAGRVKGNLFSGQQRTLYSISHINKSWEIYTVYCRPHAAPPHEPSMKVRHFLWMLKDFKMINKELTPAKFVEVIAEDNPFMHDGIDSNFELELVFLEFFEALLSFALISVTDQMIKSYLNFLNDDLPGNKHESPRQNIQHRSSSVGTSQESDLQDSSTKSSSSKLGLMLDLSKMRRSEPKIRKSLSDETISKLNFKSPGKGLTFFLPQNERKEKSKDEQKEKLTVWITSMYIFFVNMLFHAHKRVEALKEKVSKDRLQDAATAHRRRLENEELEARLNSLREEETKKQDSEVDITVIKEPVDAPSSSFTSSPPKEDTVVSQSSKPVTSKKKRK</sequence>
<dbReference type="PANTHER" id="PTHR46613:SF1">
    <property type="entry name" value="RADIAL SPOKE HEAD 10 HOMOLOG B-RELATED"/>
    <property type="match status" value="1"/>
</dbReference>
<evidence type="ECO:0000256" key="1">
    <source>
        <dbReference type="ARBA" id="ARBA00004230"/>
    </source>
</evidence>
<keyword evidence="13" id="KW-1185">Reference proteome</keyword>
<protein>
    <submittedName>
        <fullName evidence="12">Radial spoke head 10 homolog B-like</fullName>
    </submittedName>
</protein>
<feature type="compositionally biased region" description="Low complexity" evidence="11">
    <location>
        <begin position="629"/>
        <end position="639"/>
    </location>
</feature>
<dbReference type="Pfam" id="PF02493">
    <property type="entry name" value="MORN"/>
    <property type="match status" value="8"/>
</dbReference>
<evidence type="ECO:0000256" key="5">
    <source>
        <dbReference type="ARBA" id="ARBA00022846"/>
    </source>
</evidence>
<reference evidence="12" key="2">
    <citation type="submission" date="2025-09" db="UniProtKB">
        <authorList>
            <consortium name="Ensembl"/>
        </authorList>
    </citation>
    <scope>IDENTIFICATION</scope>
</reference>
<evidence type="ECO:0000256" key="9">
    <source>
        <dbReference type="ARBA" id="ARBA00045836"/>
    </source>
</evidence>
<accession>A0A667IAY2</accession>
<evidence type="ECO:0000256" key="6">
    <source>
        <dbReference type="ARBA" id="ARBA00023069"/>
    </source>
</evidence>
<keyword evidence="4" id="KW-0677">Repeat</keyword>
<keyword evidence="6" id="KW-0969">Cilium</keyword>